<dbReference type="GO" id="GO:0030729">
    <property type="term" value="F:acetoacetate-CoA ligase activity"/>
    <property type="evidence" value="ECO:0007669"/>
    <property type="project" value="InterPro"/>
</dbReference>
<proteinExistence type="predicted"/>
<dbReference type="PANTHER" id="PTHR42921:SF4">
    <property type="entry name" value="ACETOACETYL-COA SYNTHASE (AFU_ORTHOLOGUE AFUA_8G04770)"/>
    <property type="match status" value="1"/>
</dbReference>
<dbReference type="AlphaFoldDB" id="A0A8E2F2H7"/>
<organism evidence="2 3">
    <name type="scientific">Glonium stellatum</name>
    <dbReference type="NCBI Taxonomy" id="574774"/>
    <lineage>
        <taxon>Eukaryota</taxon>
        <taxon>Fungi</taxon>
        <taxon>Dikarya</taxon>
        <taxon>Ascomycota</taxon>
        <taxon>Pezizomycotina</taxon>
        <taxon>Dothideomycetes</taxon>
        <taxon>Pleosporomycetidae</taxon>
        <taxon>Gloniales</taxon>
        <taxon>Gloniaceae</taxon>
        <taxon>Glonium</taxon>
    </lineage>
</organism>
<dbReference type="GO" id="GO:0006629">
    <property type="term" value="P:lipid metabolic process"/>
    <property type="evidence" value="ECO:0007669"/>
    <property type="project" value="InterPro"/>
</dbReference>
<name>A0A8E2F2H7_9PEZI</name>
<evidence type="ECO:0000313" key="2">
    <source>
        <dbReference type="EMBL" id="OCL09367.1"/>
    </source>
</evidence>
<keyword evidence="3" id="KW-1185">Reference proteome</keyword>
<evidence type="ECO:0000313" key="3">
    <source>
        <dbReference type="Proteomes" id="UP000250140"/>
    </source>
</evidence>
<dbReference type="OrthoDB" id="10253869at2759"/>
<dbReference type="Proteomes" id="UP000250140">
    <property type="component" value="Unassembled WGS sequence"/>
</dbReference>
<dbReference type="InterPro" id="IPR020845">
    <property type="entry name" value="AMP-binding_CS"/>
</dbReference>
<dbReference type="Gene3D" id="3.40.50.12780">
    <property type="entry name" value="N-terminal domain of ligase-like"/>
    <property type="match status" value="1"/>
</dbReference>
<evidence type="ECO:0000259" key="1">
    <source>
        <dbReference type="Pfam" id="PF00501"/>
    </source>
</evidence>
<dbReference type="Pfam" id="PF00501">
    <property type="entry name" value="AMP-binding"/>
    <property type="match status" value="1"/>
</dbReference>
<protein>
    <submittedName>
        <fullName evidence="2">Acetoacetate-CoA ligase</fullName>
    </submittedName>
</protein>
<dbReference type="SUPFAM" id="SSF56801">
    <property type="entry name" value="Acetyl-CoA synthetase-like"/>
    <property type="match status" value="1"/>
</dbReference>
<dbReference type="InterPro" id="IPR042099">
    <property type="entry name" value="ANL_N_sf"/>
</dbReference>
<dbReference type="PROSITE" id="PS00455">
    <property type="entry name" value="AMP_BINDING"/>
    <property type="match status" value="1"/>
</dbReference>
<dbReference type="EMBL" id="KV749463">
    <property type="protein sequence ID" value="OCL09367.1"/>
    <property type="molecule type" value="Genomic_DNA"/>
</dbReference>
<dbReference type="InterPro" id="IPR045851">
    <property type="entry name" value="AMP-bd_C_sf"/>
</dbReference>
<dbReference type="InterPro" id="IPR000873">
    <property type="entry name" value="AMP-dep_synth/lig_dom"/>
</dbReference>
<feature type="domain" description="AMP-dependent synthetase/ligase" evidence="1">
    <location>
        <begin position="123"/>
        <end position="505"/>
    </location>
</feature>
<dbReference type="Gene3D" id="3.30.300.30">
    <property type="match status" value="1"/>
</dbReference>
<dbReference type="NCBIfam" id="TIGR01217">
    <property type="entry name" value="ac_ac_CoA_syn"/>
    <property type="match status" value="1"/>
</dbReference>
<accession>A0A8E2F2H7</accession>
<dbReference type="PANTHER" id="PTHR42921">
    <property type="entry name" value="ACETOACETYL-COA SYNTHETASE"/>
    <property type="match status" value="1"/>
</dbReference>
<gene>
    <name evidence="2" type="ORF">AOQ84DRAFT_291357</name>
</gene>
<sequence>MAAQSTPLPVPRKLWEHPDPRQTNMFRFTQKVNHSRGLNMKTFQDLYDYSVGSRRIDFWQDVWVEANLIYEGDYTEVVDPKARMDSIPHWFRGVRLNFAENILYTRSPASPSERSTLHKEDAKVALTEVREGAYSARNLTWAALRARVGRLTHALRKRGVRKGDRVAVVASNSFDTFVAFMATTALGALFSSNSTDMGTKGILDRLKQVEPRWVFVDDFAVYNGKTIDLRGKMREISEGLRDVREFRGIVVQPRFDNPVDVSMVPRTVTLGKFLEAADGKDSIEFERVEFRDPFLVVYSSGTTGIPKCIVHSVGGVLLSTMKEGKLHRDLGPDCVQLQYTTTGWIMYMSSILTLLFGARSVLYDGSPFQPDVTTFIRLAGEQRVTNFGTSPRYLHELQKNNIVPREIINLDALRAVTSTGMVLSDALFEWFYDTAFPSHVHLANVSGGTDLAGCFGIENPLTPVYVGGCQGMSLGIKVEVYDSTIEGGEGVKGHPVEDGVPGELVATASFPNQPVFFWGPNGAERYHSAYFARFDNVWTHGDFIMIHPQTRQVMFLGRADGVLNPSGVRFGSAEIYSVIEAHFPEVADSICVGQRRPQDADESVMLFLLMAPGKKFSEQLVQRVKEQIGVSCSKRHVPKWVFETPEIPTTVNLKKVELPVKQIVSGRIIKPSGTLLNPESLKYYYQFAKVEELVERQAKIKSRL</sequence>
<dbReference type="InterPro" id="IPR005914">
    <property type="entry name" value="Acac_CoA_synth"/>
</dbReference>
<keyword evidence="2" id="KW-0436">Ligase</keyword>
<reference evidence="2 3" key="1">
    <citation type="journal article" date="2016" name="Nat. Commun.">
        <title>Ectomycorrhizal ecology is imprinted in the genome of the dominant symbiotic fungus Cenococcum geophilum.</title>
        <authorList>
            <consortium name="DOE Joint Genome Institute"/>
            <person name="Peter M."/>
            <person name="Kohler A."/>
            <person name="Ohm R.A."/>
            <person name="Kuo A."/>
            <person name="Krutzmann J."/>
            <person name="Morin E."/>
            <person name="Arend M."/>
            <person name="Barry K.W."/>
            <person name="Binder M."/>
            <person name="Choi C."/>
            <person name="Clum A."/>
            <person name="Copeland A."/>
            <person name="Grisel N."/>
            <person name="Haridas S."/>
            <person name="Kipfer T."/>
            <person name="LaButti K."/>
            <person name="Lindquist E."/>
            <person name="Lipzen A."/>
            <person name="Maire R."/>
            <person name="Meier B."/>
            <person name="Mihaltcheva S."/>
            <person name="Molinier V."/>
            <person name="Murat C."/>
            <person name="Poggeler S."/>
            <person name="Quandt C.A."/>
            <person name="Sperisen C."/>
            <person name="Tritt A."/>
            <person name="Tisserant E."/>
            <person name="Crous P.W."/>
            <person name="Henrissat B."/>
            <person name="Nehls U."/>
            <person name="Egli S."/>
            <person name="Spatafora J.W."/>
            <person name="Grigoriev I.V."/>
            <person name="Martin F.M."/>
        </authorList>
    </citation>
    <scope>NUCLEOTIDE SEQUENCE [LARGE SCALE GENOMIC DNA]</scope>
    <source>
        <strain evidence="2 3">CBS 207.34</strain>
    </source>
</reference>